<dbReference type="Pfam" id="PF00005">
    <property type="entry name" value="ABC_tran"/>
    <property type="match status" value="1"/>
</dbReference>
<dbReference type="GO" id="GO:0005524">
    <property type="term" value="F:ATP binding"/>
    <property type="evidence" value="ECO:0007669"/>
    <property type="project" value="UniProtKB-KW"/>
</dbReference>
<dbReference type="AlphaFoldDB" id="A0A3B1BLB1"/>
<organism evidence="5">
    <name type="scientific">hydrothermal vent metagenome</name>
    <dbReference type="NCBI Taxonomy" id="652676"/>
    <lineage>
        <taxon>unclassified sequences</taxon>
        <taxon>metagenomes</taxon>
        <taxon>ecological metagenomes</taxon>
    </lineage>
</organism>
<reference evidence="5" key="1">
    <citation type="submission" date="2018-06" db="EMBL/GenBank/DDBJ databases">
        <authorList>
            <person name="Zhirakovskaya E."/>
        </authorList>
    </citation>
    <scope>NUCLEOTIDE SEQUENCE</scope>
</reference>
<evidence type="ECO:0000256" key="2">
    <source>
        <dbReference type="ARBA" id="ARBA00022741"/>
    </source>
</evidence>
<dbReference type="GO" id="GO:0016887">
    <property type="term" value="F:ATP hydrolysis activity"/>
    <property type="evidence" value="ECO:0007669"/>
    <property type="project" value="InterPro"/>
</dbReference>
<dbReference type="FunFam" id="3.40.50.300:FF:000032">
    <property type="entry name" value="Export ABC transporter ATP-binding protein"/>
    <property type="match status" value="1"/>
</dbReference>
<dbReference type="PROSITE" id="PS00211">
    <property type="entry name" value="ABC_TRANSPORTER_1"/>
    <property type="match status" value="1"/>
</dbReference>
<proteinExistence type="predicted"/>
<dbReference type="EMBL" id="UOGA01000081">
    <property type="protein sequence ID" value="VAX16922.1"/>
    <property type="molecule type" value="Genomic_DNA"/>
</dbReference>
<sequence>MINIVDIRKTYQFNGLKVEALSGVSLKIDRGAFVALMGPSGSGKTTLMNIIGCLDTPSGGDYFLDGRNVAGLTEDQLSEVRSFDIGFVFQSHNLLARNTALENVCLPLYYRKETDPKGKAIKALKRVGLEKRKNHFPNQLSGGESQRVAIARAIVTKPKIILADEPTGNLDTKTGAGIMEILKELNQSGVTVLIVTHDAEVASNASRTIKIRDGKLESFV</sequence>
<protein>
    <submittedName>
        <fullName evidence="5">ABC transporter, ATP-binding protein</fullName>
    </submittedName>
</protein>
<dbReference type="PROSITE" id="PS50893">
    <property type="entry name" value="ABC_TRANSPORTER_2"/>
    <property type="match status" value="1"/>
</dbReference>
<dbReference type="PANTHER" id="PTHR24220:SF86">
    <property type="entry name" value="ABC TRANSPORTER ABCH.1"/>
    <property type="match status" value="1"/>
</dbReference>
<dbReference type="GO" id="GO:0098796">
    <property type="term" value="C:membrane protein complex"/>
    <property type="evidence" value="ECO:0007669"/>
    <property type="project" value="UniProtKB-ARBA"/>
</dbReference>
<dbReference type="InterPro" id="IPR017871">
    <property type="entry name" value="ABC_transporter-like_CS"/>
</dbReference>
<accession>A0A3B1BLB1</accession>
<dbReference type="InterPro" id="IPR015854">
    <property type="entry name" value="ABC_transpr_LolD-like"/>
</dbReference>
<evidence type="ECO:0000256" key="3">
    <source>
        <dbReference type="ARBA" id="ARBA00022840"/>
    </source>
</evidence>
<evidence type="ECO:0000259" key="4">
    <source>
        <dbReference type="PROSITE" id="PS50893"/>
    </source>
</evidence>
<feature type="domain" description="ABC transporter" evidence="4">
    <location>
        <begin position="2"/>
        <end position="220"/>
    </location>
</feature>
<gene>
    <name evidence="5" type="ORF">MNBD_NITROSPINAE04-105</name>
</gene>
<dbReference type="GO" id="GO:0005886">
    <property type="term" value="C:plasma membrane"/>
    <property type="evidence" value="ECO:0007669"/>
    <property type="project" value="TreeGrafter"/>
</dbReference>
<dbReference type="Gene3D" id="3.40.50.300">
    <property type="entry name" value="P-loop containing nucleotide triphosphate hydrolases"/>
    <property type="match status" value="1"/>
</dbReference>
<dbReference type="SMART" id="SM00382">
    <property type="entry name" value="AAA"/>
    <property type="match status" value="1"/>
</dbReference>
<dbReference type="GO" id="GO:0022857">
    <property type="term" value="F:transmembrane transporter activity"/>
    <property type="evidence" value="ECO:0007669"/>
    <property type="project" value="TreeGrafter"/>
</dbReference>
<dbReference type="CDD" id="cd03255">
    <property type="entry name" value="ABC_MJ0796_LolCDE_FtsE"/>
    <property type="match status" value="1"/>
</dbReference>
<dbReference type="SUPFAM" id="SSF52540">
    <property type="entry name" value="P-loop containing nucleoside triphosphate hydrolases"/>
    <property type="match status" value="1"/>
</dbReference>
<dbReference type="InterPro" id="IPR003439">
    <property type="entry name" value="ABC_transporter-like_ATP-bd"/>
</dbReference>
<dbReference type="InterPro" id="IPR017911">
    <property type="entry name" value="MacB-like_ATP-bd"/>
</dbReference>
<keyword evidence="3 5" id="KW-0067">ATP-binding</keyword>
<keyword evidence="1" id="KW-0813">Transport</keyword>
<dbReference type="InterPro" id="IPR027417">
    <property type="entry name" value="P-loop_NTPase"/>
</dbReference>
<dbReference type="PANTHER" id="PTHR24220">
    <property type="entry name" value="IMPORT ATP-BINDING PROTEIN"/>
    <property type="match status" value="1"/>
</dbReference>
<name>A0A3B1BLB1_9ZZZZ</name>
<keyword evidence="2" id="KW-0547">Nucleotide-binding</keyword>
<evidence type="ECO:0000256" key="1">
    <source>
        <dbReference type="ARBA" id="ARBA00022448"/>
    </source>
</evidence>
<evidence type="ECO:0000313" key="5">
    <source>
        <dbReference type="EMBL" id="VAX16922.1"/>
    </source>
</evidence>
<dbReference type="InterPro" id="IPR003593">
    <property type="entry name" value="AAA+_ATPase"/>
</dbReference>